<protein>
    <submittedName>
        <fullName evidence="2">Uncharacterized protein</fullName>
    </submittedName>
</protein>
<name>A0A8S1H7W8_9PELO</name>
<evidence type="ECO:0000256" key="1">
    <source>
        <dbReference type="SAM" id="MobiDB-lite"/>
    </source>
</evidence>
<accession>A0A8S1H7W8</accession>
<evidence type="ECO:0000313" key="3">
    <source>
        <dbReference type="Proteomes" id="UP000835052"/>
    </source>
</evidence>
<comment type="caution">
    <text evidence="2">The sequence shown here is derived from an EMBL/GenBank/DDBJ whole genome shotgun (WGS) entry which is preliminary data.</text>
</comment>
<reference evidence="2" key="1">
    <citation type="submission" date="2020-10" db="EMBL/GenBank/DDBJ databases">
        <authorList>
            <person name="Kikuchi T."/>
        </authorList>
    </citation>
    <scope>NUCLEOTIDE SEQUENCE</scope>
    <source>
        <strain evidence="2">NKZ352</strain>
    </source>
</reference>
<dbReference type="Proteomes" id="UP000835052">
    <property type="component" value="Unassembled WGS sequence"/>
</dbReference>
<gene>
    <name evidence="2" type="ORF">CAUJ_LOCUS7988</name>
</gene>
<feature type="compositionally biased region" description="Basic and acidic residues" evidence="1">
    <location>
        <begin position="37"/>
        <end position="52"/>
    </location>
</feature>
<keyword evidence="3" id="KW-1185">Reference proteome</keyword>
<evidence type="ECO:0000313" key="2">
    <source>
        <dbReference type="EMBL" id="CAD6192069.1"/>
    </source>
</evidence>
<organism evidence="2 3">
    <name type="scientific">Caenorhabditis auriculariae</name>
    <dbReference type="NCBI Taxonomy" id="2777116"/>
    <lineage>
        <taxon>Eukaryota</taxon>
        <taxon>Metazoa</taxon>
        <taxon>Ecdysozoa</taxon>
        <taxon>Nematoda</taxon>
        <taxon>Chromadorea</taxon>
        <taxon>Rhabditida</taxon>
        <taxon>Rhabditina</taxon>
        <taxon>Rhabditomorpha</taxon>
        <taxon>Rhabditoidea</taxon>
        <taxon>Rhabditidae</taxon>
        <taxon>Peloderinae</taxon>
        <taxon>Caenorhabditis</taxon>
    </lineage>
</organism>
<feature type="region of interest" description="Disordered" evidence="1">
    <location>
        <begin position="1"/>
        <end position="25"/>
    </location>
</feature>
<feature type="region of interest" description="Disordered" evidence="1">
    <location>
        <begin position="37"/>
        <end position="61"/>
    </location>
</feature>
<proteinExistence type="predicted"/>
<dbReference type="AlphaFoldDB" id="A0A8S1H7W8"/>
<dbReference type="EMBL" id="CAJGYM010000025">
    <property type="protein sequence ID" value="CAD6192069.1"/>
    <property type="molecule type" value="Genomic_DNA"/>
</dbReference>
<sequence>MELSSGPPYSEFDKLTNAKPSNSTDCKAKKLVDGMLRGTRDSSEEKLQKPPDRQACGVPMEFEKKRYVNQVKDKKN</sequence>